<dbReference type="PANTHER" id="PTHR47703:SF2">
    <property type="entry name" value="D-AMINOACID AMINOTRANSFERASE-LIKE PLP-DEPENDENT ENZYMES SUPERFAMILY PROTEIN"/>
    <property type="match status" value="1"/>
</dbReference>
<protein>
    <submittedName>
        <fullName evidence="2">Uncharacterized protein LOC104712109</fullName>
    </submittedName>
</protein>
<evidence type="ECO:0000313" key="1">
    <source>
        <dbReference type="Proteomes" id="UP000694864"/>
    </source>
</evidence>
<name>A0ABM0TJA9_CAMSA</name>
<reference evidence="1" key="1">
    <citation type="journal article" date="2014" name="Nat. Commun.">
        <title>The emerging biofuel crop Camelina sativa retains a highly undifferentiated hexaploid genome structure.</title>
        <authorList>
            <person name="Kagale S."/>
            <person name="Koh C."/>
            <person name="Nixon J."/>
            <person name="Bollina V."/>
            <person name="Clarke W.E."/>
            <person name="Tuteja R."/>
            <person name="Spillane C."/>
            <person name="Robinson S.J."/>
            <person name="Links M.G."/>
            <person name="Clarke C."/>
            <person name="Higgins E.E."/>
            <person name="Huebert T."/>
            <person name="Sharpe A.G."/>
            <person name="Parkin I.A."/>
        </authorList>
    </citation>
    <scope>NUCLEOTIDE SEQUENCE [LARGE SCALE GENOMIC DNA]</scope>
    <source>
        <strain evidence="1">cv. DH55</strain>
    </source>
</reference>
<dbReference type="InterPro" id="IPR043132">
    <property type="entry name" value="BCAT-like_C"/>
</dbReference>
<evidence type="ECO:0000313" key="2">
    <source>
        <dbReference type="RefSeq" id="XP_010427235.1"/>
    </source>
</evidence>
<dbReference type="Gene3D" id="3.20.10.10">
    <property type="entry name" value="D-amino Acid Aminotransferase, subunit A, domain 2"/>
    <property type="match status" value="1"/>
</dbReference>
<dbReference type="Proteomes" id="UP000694864">
    <property type="component" value="Chromosome 9"/>
</dbReference>
<gene>
    <name evidence="2" type="primary">LOC104712109</name>
</gene>
<organism evidence="1 2">
    <name type="scientific">Camelina sativa</name>
    <name type="common">False flax</name>
    <name type="synonym">Myagrum sativum</name>
    <dbReference type="NCBI Taxonomy" id="90675"/>
    <lineage>
        <taxon>Eukaryota</taxon>
        <taxon>Viridiplantae</taxon>
        <taxon>Streptophyta</taxon>
        <taxon>Embryophyta</taxon>
        <taxon>Tracheophyta</taxon>
        <taxon>Spermatophyta</taxon>
        <taxon>Magnoliopsida</taxon>
        <taxon>eudicotyledons</taxon>
        <taxon>Gunneridae</taxon>
        <taxon>Pentapetalae</taxon>
        <taxon>rosids</taxon>
        <taxon>malvids</taxon>
        <taxon>Brassicales</taxon>
        <taxon>Brassicaceae</taxon>
        <taxon>Camelineae</taxon>
        <taxon>Camelina</taxon>
    </lineage>
</organism>
<sequence>MSNCRFLYHNGVVLEAPPVTTFLESHTGAYTTTRTINNGTSLLFWERHMKRLSNSIRILLNSKPDLLFSSSGASSASSPRIWMNHHHHHQPVPYSSIYDLVNGSMSEALKSVVVNESGRSSYGGEELAVTVLVSGNVEKLNRLEDDDEERKVLDLLHVSLHIGAYSSGVGENAASLALVGRGRDVAAAKYSDWVRLRKPLEKFRPLSTTELLLSNDGDHLLEGCVTNFFVVCRRVKKSSENLYGGSLSEFEVQTAPITDGVLPGVIRDLVIEVCLSKGIPYRERAPSWSDRELWEEAFITSSLRILQHVGTIKVPVGSLEALACNKPEEIQWKEKKFKEGPGMITEVIQKAIMERVDIQVYWLVATTRRRMERDEETERDWLPPREAA</sequence>
<dbReference type="RefSeq" id="XP_010427235.1">
    <property type="nucleotide sequence ID" value="XM_010428933.2"/>
</dbReference>
<keyword evidence="1" id="KW-1185">Reference proteome</keyword>
<dbReference type="Pfam" id="PF01063">
    <property type="entry name" value="Aminotran_4"/>
    <property type="match status" value="1"/>
</dbReference>
<dbReference type="InterPro" id="IPR001544">
    <property type="entry name" value="Aminotrans_IV"/>
</dbReference>
<dbReference type="InterPro" id="IPR036038">
    <property type="entry name" value="Aminotransferase-like"/>
</dbReference>
<dbReference type="PANTHER" id="PTHR47703">
    <property type="entry name" value="D-AMINOACID AMINOTRANSFERASE-LIKE PLP-DEPENDENT ENZYMES SUPERFAMILY PROTEIN"/>
    <property type="match status" value="1"/>
</dbReference>
<dbReference type="CDD" id="cd00449">
    <property type="entry name" value="PLPDE_IV"/>
    <property type="match status" value="1"/>
</dbReference>
<accession>A0ABM0TJA9</accession>
<dbReference type="SUPFAM" id="SSF56752">
    <property type="entry name" value="D-aminoacid aminotransferase-like PLP-dependent enzymes"/>
    <property type="match status" value="1"/>
</dbReference>
<proteinExistence type="predicted"/>
<reference evidence="2" key="2">
    <citation type="submission" date="2025-08" db="UniProtKB">
        <authorList>
            <consortium name="RefSeq"/>
        </authorList>
    </citation>
    <scope>IDENTIFICATION</scope>
    <source>
        <tissue evidence="2">Leaf</tissue>
    </source>
</reference>
<dbReference type="GeneID" id="104712109"/>